<organism evidence="5 6">
    <name type="scientific">Ascaris lumbricoides</name>
    <name type="common">Giant roundworm</name>
    <dbReference type="NCBI Taxonomy" id="6252"/>
    <lineage>
        <taxon>Eukaryota</taxon>
        <taxon>Metazoa</taxon>
        <taxon>Ecdysozoa</taxon>
        <taxon>Nematoda</taxon>
        <taxon>Chromadorea</taxon>
        <taxon>Rhabditida</taxon>
        <taxon>Spirurina</taxon>
        <taxon>Ascaridomorpha</taxon>
        <taxon>Ascaridoidea</taxon>
        <taxon>Ascarididae</taxon>
        <taxon>Ascaris</taxon>
    </lineage>
</organism>
<dbReference type="Gene3D" id="3.40.50.150">
    <property type="entry name" value="Vaccinia Virus protein VP39"/>
    <property type="match status" value="2"/>
</dbReference>
<dbReference type="GO" id="GO:0008757">
    <property type="term" value="F:S-adenosylmethionine-dependent methyltransferase activity"/>
    <property type="evidence" value="ECO:0007669"/>
    <property type="project" value="TreeGrafter"/>
</dbReference>
<reference evidence="6" key="1">
    <citation type="submission" date="2017-02" db="UniProtKB">
        <authorList>
            <consortium name="WormBaseParasite"/>
        </authorList>
    </citation>
    <scope>IDENTIFICATION</scope>
</reference>
<name>A0A0M3IPF1_ASCLU</name>
<dbReference type="GO" id="GO:0032259">
    <property type="term" value="P:methylation"/>
    <property type="evidence" value="ECO:0007669"/>
    <property type="project" value="UniProtKB-KW"/>
</dbReference>
<keyword evidence="1" id="KW-0489">Methyltransferase</keyword>
<proteinExistence type="inferred from homology"/>
<accession>A0A0M3IPF1</accession>
<dbReference type="PANTHER" id="PTHR10509:SF93">
    <property type="entry name" value="CATECHOL O-METHYLTRANSFERASE DOMAIN-CONTAINING PROTEIN 1"/>
    <property type="match status" value="1"/>
</dbReference>
<evidence type="ECO:0000256" key="1">
    <source>
        <dbReference type="ARBA" id="ARBA00022603"/>
    </source>
</evidence>
<evidence type="ECO:0000256" key="2">
    <source>
        <dbReference type="ARBA" id="ARBA00022679"/>
    </source>
</evidence>
<dbReference type="AlphaFoldDB" id="A0A0M3IPF1"/>
<dbReference type="GO" id="GO:0008171">
    <property type="term" value="F:O-methyltransferase activity"/>
    <property type="evidence" value="ECO:0007669"/>
    <property type="project" value="InterPro"/>
</dbReference>
<protein>
    <submittedName>
        <fullName evidence="6">Methyltransferase</fullName>
    </submittedName>
</protein>
<dbReference type="PROSITE" id="PS51682">
    <property type="entry name" value="SAM_OMT_I"/>
    <property type="match status" value="1"/>
</dbReference>
<dbReference type="InterPro" id="IPR002935">
    <property type="entry name" value="SAM_O-MeTrfase"/>
</dbReference>
<evidence type="ECO:0000313" key="6">
    <source>
        <dbReference type="WBParaSite" id="ALUE_0002062901-mRNA-1"/>
    </source>
</evidence>
<evidence type="ECO:0000256" key="3">
    <source>
        <dbReference type="ARBA" id="ARBA00022691"/>
    </source>
</evidence>
<comment type="similarity">
    <text evidence="4">Belongs to the class I-like SAM-binding methyltransferase superfamily. Cation-dependent O-methyltransferase family.</text>
</comment>
<dbReference type="WBParaSite" id="ALUE_0002062901-mRNA-1">
    <property type="protein sequence ID" value="ALUE_0002062901-mRNA-1"/>
    <property type="gene ID" value="ALUE_0002062901"/>
</dbReference>
<sequence>MDISHENLKRYGKELIDSKPEISKKINFKLGPAVQTLDSLIAAGESGKWDFAFIDADKINYPNYYEKCVQLLRPGGVILIDNALWGGSVIFEEKDESAKAIDETNHKIANDSRVDNMLLNLGDGTHVALWGGSVIFEEKDESAKAIDETNHKIANDSRVDNMLLNLGDGTHDTVYFDSGEAYSMQNFAYMNNKILVGSVSLVSDSEILATSVEVTFEERLKCFKEFFTDALVFFNKHYPSNFGNFLALIYLNVQ</sequence>
<keyword evidence="3" id="KW-0949">S-adenosyl-L-methionine</keyword>
<keyword evidence="5" id="KW-1185">Reference proteome</keyword>
<evidence type="ECO:0000313" key="5">
    <source>
        <dbReference type="Proteomes" id="UP000036681"/>
    </source>
</evidence>
<dbReference type="PANTHER" id="PTHR10509">
    <property type="entry name" value="O-METHYLTRANSFERASE-RELATED"/>
    <property type="match status" value="1"/>
</dbReference>
<dbReference type="SUPFAM" id="SSF53335">
    <property type="entry name" value="S-adenosyl-L-methionine-dependent methyltransferases"/>
    <property type="match status" value="1"/>
</dbReference>
<dbReference type="Pfam" id="PF01596">
    <property type="entry name" value="Methyltransf_3"/>
    <property type="match status" value="1"/>
</dbReference>
<evidence type="ECO:0000256" key="4">
    <source>
        <dbReference type="ARBA" id="ARBA00023453"/>
    </source>
</evidence>
<keyword evidence="2" id="KW-0808">Transferase</keyword>
<dbReference type="InterPro" id="IPR029063">
    <property type="entry name" value="SAM-dependent_MTases_sf"/>
</dbReference>
<dbReference type="Proteomes" id="UP000036681">
    <property type="component" value="Unplaced"/>
</dbReference>
<dbReference type="InterPro" id="IPR050362">
    <property type="entry name" value="Cation-dep_OMT"/>
</dbReference>